<dbReference type="Gene3D" id="3.40.710.10">
    <property type="entry name" value="DD-peptidase/beta-lactamase superfamily"/>
    <property type="match status" value="1"/>
</dbReference>
<dbReference type="SUPFAM" id="SSF56601">
    <property type="entry name" value="beta-lactamase/transpeptidase-like"/>
    <property type="match status" value="1"/>
</dbReference>
<keyword evidence="2" id="KW-0378">Hydrolase</keyword>
<reference evidence="4 5" key="1">
    <citation type="submission" date="2015-03" db="EMBL/GenBank/DDBJ databases">
        <authorList>
            <person name="Morales-Cruz A."/>
            <person name="Amrine K.C."/>
            <person name="Cantu D."/>
        </authorList>
    </citation>
    <scope>NUCLEOTIDE SEQUENCE [LARGE SCALE GENOMIC DNA]</scope>
    <source>
        <strain evidence="4">DS831</strain>
    </source>
</reference>
<dbReference type="InterPro" id="IPR050789">
    <property type="entry name" value="Diverse_Enzym_Activities"/>
</dbReference>
<comment type="similarity">
    <text evidence="1">Belongs to the class-A beta-lactamase family.</text>
</comment>
<feature type="domain" description="Beta-lactamase-related" evidence="3">
    <location>
        <begin position="33"/>
        <end position="384"/>
    </location>
</feature>
<dbReference type="Proteomes" id="UP000034182">
    <property type="component" value="Unassembled WGS sequence"/>
</dbReference>
<dbReference type="PANTHER" id="PTHR43283">
    <property type="entry name" value="BETA-LACTAMASE-RELATED"/>
    <property type="match status" value="1"/>
</dbReference>
<dbReference type="InterPro" id="IPR012338">
    <property type="entry name" value="Beta-lactam/transpept-like"/>
</dbReference>
<evidence type="ECO:0000256" key="2">
    <source>
        <dbReference type="ARBA" id="ARBA00022801"/>
    </source>
</evidence>
<gene>
    <name evidence="4" type="ORF">UCDDS831_g01080</name>
</gene>
<evidence type="ECO:0000313" key="5">
    <source>
        <dbReference type="Proteomes" id="UP000034182"/>
    </source>
</evidence>
<dbReference type="PANTHER" id="PTHR43283:SF17">
    <property type="entry name" value="(LOVD), PUTATIVE (AFU_ORTHOLOGUE AFUA_5G00920)-RELATED"/>
    <property type="match status" value="1"/>
</dbReference>
<dbReference type="EMBL" id="LAQI01000030">
    <property type="protein sequence ID" value="KKY26801.1"/>
    <property type="molecule type" value="Genomic_DNA"/>
</dbReference>
<evidence type="ECO:0000313" key="4">
    <source>
        <dbReference type="EMBL" id="KKY26801.1"/>
    </source>
</evidence>
<dbReference type="Pfam" id="PF00144">
    <property type="entry name" value="Beta-lactamase"/>
    <property type="match status" value="1"/>
</dbReference>
<accession>A0A0G2EXI4</accession>
<dbReference type="InterPro" id="IPR001466">
    <property type="entry name" value="Beta-lactam-related"/>
</dbReference>
<dbReference type="AlphaFoldDB" id="A0A0G2EXI4"/>
<comment type="caution">
    <text evidence="4">The sequence shown here is derived from an EMBL/GenBank/DDBJ whole genome shotgun (WGS) entry which is preliminary data.</text>
</comment>
<organism evidence="4 5">
    <name type="scientific">Diplodia seriata</name>
    <dbReference type="NCBI Taxonomy" id="420778"/>
    <lineage>
        <taxon>Eukaryota</taxon>
        <taxon>Fungi</taxon>
        <taxon>Dikarya</taxon>
        <taxon>Ascomycota</taxon>
        <taxon>Pezizomycotina</taxon>
        <taxon>Dothideomycetes</taxon>
        <taxon>Dothideomycetes incertae sedis</taxon>
        <taxon>Botryosphaeriales</taxon>
        <taxon>Botryosphaeriaceae</taxon>
        <taxon>Diplodia</taxon>
    </lineage>
</organism>
<evidence type="ECO:0000259" key="3">
    <source>
        <dbReference type="Pfam" id="PF00144"/>
    </source>
</evidence>
<proteinExistence type="inferred from homology"/>
<evidence type="ECO:0000256" key="1">
    <source>
        <dbReference type="ARBA" id="ARBA00009009"/>
    </source>
</evidence>
<reference evidence="4 5" key="2">
    <citation type="submission" date="2015-05" db="EMBL/GenBank/DDBJ databases">
        <title>Distinctive expansion of gene families associated with plant cell wall degradation and secondary metabolism in the genomes of grapevine trunk pathogens.</title>
        <authorList>
            <person name="Lawrence D.P."/>
            <person name="Travadon R."/>
            <person name="Rolshausen P.E."/>
            <person name="Baumgartner K."/>
        </authorList>
    </citation>
    <scope>NUCLEOTIDE SEQUENCE [LARGE SCALE GENOMIC DNA]</scope>
    <source>
        <strain evidence="4">DS831</strain>
    </source>
</reference>
<protein>
    <submittedName>
        <fullName evidence="4">Putative beta-lactamase family protein</fullName>
    </submittedName>
</protein>
<dbReference type="GO" id="GO:0016787">
    <property type="term" value="F:hydrolase activity"/>
    <property type="evidence" value="ECO:0007669"/>
    <property type="project" value="UniProtKB-KW"/>
</dbReference>
<sequence length="409" mass="45122">MLSTPMASLEERFTQACDALELPNAVLISSNKSGSFRYEHAFGKRSLRQDGDQNPLDPDAVMWIASCTKAMTSVAAMQCVERGQLSLEAPVYDLLPELRDLEIIESIGPDGSVKTKKNPTPITLRHLLTHSSGISYDEMHPLLMAWRKATNTKPGGATLAERFTYPLIFEPGTAWMYGASIDWAGRLVERATGTRLEAYMQQHLWAPLGITDFTFHLRSRPDLAARMTDLSGRPKPGAPCVHMRSPFLFPDVVDDLGGQGVFGTPRELFKFVHALLLNEDDERLLKRSSFEQLFTPQLTPASRASLAAIMKAPDGERILPAAGFAPETDIDWGLAGLLVTTDVPGWTHAGTLLWSGLPNLNWWVDRKADLAVVYASQLIPPADGKAVEMAELFAREMYKRYGAGPAQKL</sequence>
<name>A0A0G2EXI4_9PEZI</name>